<keyword evidence="2" id="KW-1185">Reference proteome</keyword>
<dbReference type="Proteomes" id="UP000183832">
    <property type="component" value="Unassembled WGS sequence"/>
</dbReference>
<dbReference type="EMBL" id="CVRI01000025">
    <property type="protein sequence ID" value="CRK92290.1"/>
    <property type="molecule type" value="Genomic_DNA"/>
</dbReference>
<evidence type="ECO:0000313" key="2">
    <source>
        <dbReference type="Proteomes" id="UP000183832"/>
    </source>
</evidence>
<gene>
    <name evidence="1" type="ORF">CLUMA_CG005894</name>
</gene>
<sequence>MKIIITLGGLYGGGGCGWYGGTKHKLKSKSDVRCHMSFEIESTECIWLDILISRSCQFRDEVNNISHLSMSTLHILLFSVDSACFEFIIFFPKRKRRLSAVM</sequence>
<protein>
    <submittedName>
        <fullName evidence="1">CLUMA_CG005894, isoform A</fullName>
    </submittedName>
</protein>
<dbReference type="PROSITE" id="PS51257">
    <property type="entry name" value="PROKAR_LIPOPROTEIN"/>
    <property type="match status" value="1"/>
</dbReference>
<evidence type="ECO:0000313" key="1">
    <source>
        <dbReference type="EMBL" id="CRK92290.1"/>
    </source>
</evidence>
<name>A0A1J1HXN1_9DIPT</name>
<dbReference type="AlphaFoldDB" id="A0A1J1HXN1"/>
<reference evidence="1 2" key="1">
    <citation type="submission" date="2015-04" db="EMBL/GenBank/DDBJ databases">
        <authorList>
            <person name="Syromyatnikov M.Y."/>
            <person name="Popov V.N."/>
        </authorList>
    </citation>
    <scope>NUCLEOTIDE SEQUENCE [LARGE SCALE GENOMIC DNA]</scope>
</reference>
<organism evidence="1 2">
    <name type="scientific">Clunio marinus</name>
    <dbReference type="NCBI Taxonomy" id="568069"/>
    <lineage>
        <taxon>Eukaryota</taxon>
        <taxon>Metazoa</taxon>
        <taxon>Ecdysozoa</taxon>
        <taxon>Arthropoda</taxon>
        <taxon>Hexapoda</taxon>
        <taxon>Insecta</taxon>
        <taxon>Pterygota</taxon>
        <taxon>Neoptera</taxon>
        <taxon>Endopterygota</taxon>
        <taxon>Diptera</taxon>
        <taxon>Nematocera</taxon>
        <taxon>Chironomoidea</taxon>
        <taxon>Chironomidae</taxon>
        <taxon>Clunio</taxon>
    </lineage>
</organism>
<accession>A0A1J1HXN1</accession>
<proteinExistence type="predicted"/>